<protein>
    <submittedName>
        <fullName evidence="1">Uncharacterized protein</fullName>
    </submittedName>
</protein>
<dbReference type="AlphaFoldDB" id="A0A2P6RSN7"/>
<proteinExistence type="predicted"/>
<organism evidence="1 2">
    <name type="scientific">Rosa chinensis</name>
    <name type="common">China rose</name>
    <dbReference type="NCBI Taxonomy" id="74649"/>
    <lineage>
        <taxon>Eukaryota</taxon>
        <taxon>Viridiplantae</taxon>
        <taxon>Streptophyta</taxon>
        <taxon>Embryophyta</taxon>
        <taxon>Tracheophyta</taxon>
        <taxon>Spermatophyta</taxon>
        <taxon>Magnoliopsida</taxon>
        <taxon>eudicotyledons</taxon>
        <taxon>Gunneridae</taxon>
        <taxon>Pentapetalae</taxon>
        <taxon>rosids</taxon>
        <taxon>fabids</taxon>
        <taxon>Rosales</taxon>
        <taxon>Rosaceae</taxon>
        <taxon>Rosoideae</taxon>
        <taxon>Rosoideae incertae sedis</taxon>
        <taxon>Rosa</taxon>
    </lineage>
</organism>
<name>A0A2P6RSN7_ROSCH</name>
<dbReference type="Gramene" id="PRQ49448">
    <property type="protein sequence ID" value="PRQ49448"/>
    <property type="gene ID" value="RchiOBHm_Chr2g0122051"/>
</dbReference>
<dbReference type="EMBL" id="PDCK01000040">
    <property type="protein sequence ID" value="PRQ49448.1"/>
    <property type="molecule type" value="Genomic_DNA"/>
</dbReference>
<evidence type="ECO:0000313" key="2">
    <source>
        <dbReference type="Proteomes" id="UP000238479"/>
    </source>
</evidence>
<evidence type="ECO:0000313" key="1">
    <source>
        <dbReference type="EMBL" id="PRQ49448.1"/>
    </source>
</evidence>
<accession>A0A2P6RSN7</accession>
<comment type="caution">
    <text evidence="1">The sequence shown here is derived from an EMBL/GenBank/DDBJ whole genome shotgun (WGS) entry which is preliminary data.</text>
</comment>
<keyword evidence="2" id="KW-1185">Reference proteome</keyword>
<reference evidence="1 2" key="1">
    <citation type="journal article" date="2018" name="Nat. Genet.">
        <title>The Rosa genome provides new insights in the design of modern roses.</title>
        <authorList>
            <person name="Bendahmane M."/>
        </authorList>
    </citation>
    <scope>NUCLEOTIDE SEQUENCE [LARGE SCALE GENOMIC DNA]</scope>
    <source>
        <strain evidence="2">cv. Old Blush</strain>
    </source>
</reference>
<dbReference type="Proteomes" id="UP000238479">
    <property type="component" value="Chromosome 2"/>
</dbReference>
<gene>
    <name evidence="1" type="ORF">RchiOBHm_Chr2g0122051</name>
</gene>
<sequence length="77" mass="8780">MDLWVYEEQLEQRRSICTISVCRGDLKWGNQKHLQCMKLDSDGETETPFDRRSAIGLWGWFDGREGNRRGSSTGGAG</sequence>